<keyword evidence="6 10" id="KW-1133">Transmembrane helix</keyword>
<evidence type="ECO:0000256" key="10">
    <source>
        <dbReference type="SAM" id="Phobius"/>
    </source>
</evidence>
<evidence type="ECO:0000256" key="2">
    <source>
        <dbReference type="ARBA" id="ARBA00006375"/>
    </source>
</evidence>
<evidence type="ECO:0000313" key="11">
    <source>
        <dbReference type="EMBL" id="TNY22861.1"/>
    </source>
</evidence>
<name>A0A5C5G4M0_9BASI</name>
<reference evidence="11 12" key="1">
    <citation type="submission" date="2019-03" db="EMBL/GenBank/DDBJ databases">
        <title>Rhodosporidium diobovatum UCD-FST 08-225 genome sequencing, assembly, and annotation.</title>
        <authorList>
            <person name="Fakankun I.U."/>
            <person name="Fristensky B."/>
            <person name="Levin D.B."/>
        </authorList>
    </citation>
    <scope>NUCLEOTIDE SEQUENCE [LARGE SCALE GENOMIC DNA]</scope>
    <source>
        <strain evidence="11 12">UCD-FST 08-225</strain>
    </source>
</reference>
<feature type="transmembrane region" description="Helical" evidence="10">
    <location>
        <begin position="114"/>
        <end position="132"/>
    </location>
</feature>
<keyword evidence="12" id="KW-1185">Reference proteome</keyword>
<keyword evidence="7" id="KW-0496">Mitochondrion</keyword>
<keyword evidence="5" id="KW-0677">Repeat</keyword>
<dbReference type="GO" id="GO:0000064">
    <property type="term" value="F:L-ornithine transmembrane transporter activity"/>
    <property type="evidence" value="ECO:0007669"/>
    <property type="project" value="TreeGrafter"/>
</dbReference>
<evidence type="ECO:0000256" key="5">
    <source>
        <dbReference type="ARBA" id="ARBA00022737"/>
    </source>
</evidence>
<feature type="transmembrane region" description="Helical" evidence="10">
    <location>
        <begin position="613"/>
        <end position="633"/>
    </location>
</feature>
<dbReference type="Proteomes" id="UP000311382">
    <property type="component" value="Unassembled WGS sequence"/>
</dbReference>
<dbReference type="InterPro" id="IPR050567">
    <property type="entry name" value="Mitochondrial_Carrier"/>
</dbReference>
<protein>
    <recommendedName>
        <fullName evidence="13">Mitochondrial carrier domain-containing protein</fullName>
    </recommendedName>
</protein>
<feature type="region of interest" description="Disordered" evidence="9">
    <location>
        <begin position="385"/>
        <end position="443"/>
    </location>
</feature>
<evidence type="ECO:0000256" key="8">
    <source>
        <dbReference type="ARBA" id="ARBA00023136"/>
    </source>
</evidence>
<dbReference type="Gene3D" id="1.50.40.10">
    <property type="entry name" value="Mitochondrial carrier domain"/>
    <property type="match status" value="1"/>
</dbReference>
<feature type="region of interest" description="Disordered" evidence="9">
    <location>
        <begin position="494"/>
        <end position="529"/>
    </location>
</feature>
<feature type="compositionally biased region" description="Polar residues" evidence="9">
    <location>
        <begin position="516"/>
        <end position="525"/>
    </location>
</feature>
<keyword evidence="3" id="KW-0813">Transport</keyword>
<evidence type="ECO:0000256" key="9">
    <source>
        <dbReference type="SAM" id="MobiDB-lite"/>
    </source>
</evidence>
<keyword evidence="4 10" id="KW-0812">Transmembrane</keyword>
<dbReference type="EMBL" id="SOZI01000019">
    <property type="protein sequence ID" value="TNY22861.1"/>
    <property type="molecule type" value="Genomic_DNA"/>
</dbReference>
<feature type="transmembrane region" description="Helical" evidence="10">
    <location>
        <begin position="331"/>
        <end position="352"/>
    </location>
</feature>
<keyword evidence="8 10" id="KW-0472">Membrane</keyword>
<evidence type="ECO:0000256" key="4">
    <source>
        <dbReference type="ARBA" id="ARBA00022692"/>
    </source>
</evidence>
<proteinExistence type="inferred from homology"/>
<dbReference type="InterPro" id="IPR023395">
    <property type="entry name" value="MCP_dom_sf"/>
</dbReference>
<comment type="similarity">
    <text evidence="2">Belongs to the mitochondrial carrier (TC 2.A.29) family.</text>
</comment>
<dbReference type="STRING" id="5288.A0A5C5G4M0"/>
<feature type="compositionally biased region" description="Polar residues" evidence="9">
    <location>
        <begin position="395"/>
        <end position="410"/>
    </location>
</feature>
<evidence type="ECO:0000256" key="7">
    <source>
        <dbReference type="ARBA" id="ARBA00023128"/>
    </source>
</evidence>
<dbReference type="PANTHER" id="PTHR45624">
    <property type="entry name" value="MITOCHONDRIAL BASIC AMINO ACIDS TRANSPORTER-RELATED"/>
    <property type="match status" value="1"/>
</dbReference>
<organism evidence="11 12">
    <name type="scientific">Rhodotorula diobovata</name>
    <dbReference type="NCBI Taxonomy" id="5288"/>
    <lineage>
        <taxon>Eukaryota</taxon>
        <taxon>Fungi</taxon>
        <taxon>Dikarya</taxon>
        <taxon>Basidiomycota</taxon>
        <taxon>Pucciniomycotina</taxon>
        <taxon>Microbotryomycetes</taxon>
        <taxon>Sporidiobolales</taxon>
        <taxon>Sporidiobolaceae</taxon>
        <taxon>Rhodotorula</taxon>
    </lineage>
</organism>
<evidence type="ECO:0000256" key="3">
    <source>
        <dbReference type="ARBA" id="ARBA00022448"/>
    </source>
</evidence>
<dbReference type="AlphaFoldDB" id="A0A5C5G4M0"/>
<evidence type="ECO:0000313" key="12">
    <source>
        <dbReference type="Proteomes" id="UP000311382"/>
    </source>
</evidence>
<sequence>MSSADTPIGVPAARASSPNEARPLTFIVLPPQDDSLDARQRPSQAPSVSAAISRALAGMFAFMFKRPIRLFRPVKISTWAGIQAIAEEQGRSVTPGFVRGLLRKEGWRFFPKHVLPPLAINATIGLTLFTSYTTSEALLSSHFFSPVAKFVLIPFLSGSVAGAAQSLLSAPLDNARLLLLRRQRFLRLAHADSRNPRLRRTRLAGAGAGAGAGSALGGSPFVSWWGLIRDSVFQSARTAAGLGGPAAATEAASARERLEQGRRWARRGWSLFSLSLTKDTLGFGLFFVVFEVGREASRVAGLRWDGIDPDRVGIGEQEGETLKQRRTPSGLVLQAMGILISGGVAGWVFSLVARPFERMRGAVWEGRARWAERDGRLKVIEDFAPAGRDPHAQPAQPSSDTRAQKLQASATAPPLPSPRRARKTSAGNASERRANEVLGPRGRKGFRVRIGRIRTVARSAARVRRRRARKDARERRARLLDAAAAAAAEQGRPALAAAAAAEKHRSEKTTLGPPDSRQQLASGPTAQERLPMPTASALVRDACRRYGTTTFLFAPRSTLQELDARASKPSPSPLLKPLPPVRSHKVGPTRLSARGRQAAEVVKKQASGKGWRAGARVLSYIPPYALGFFFYALTAGDLRIEV</sequence>
<comment type="subcellular location">
    <subcellularLocation>
        <location evidence="1">Mitochondrion membrane</location>
        <topology evidence="1">Multi-pass membrane protein</topology>
    </subcellularLocation>
</comment>
<feature type="region of interest" description="Disordered" evidence="9">
    <location>
        <begin position="566"/>
        <end position="596"/>
    </location>
</feature>
<dbReference type="PANTHER" id="PTHR45624:SF52">
    <property type="entry name" value="MITOCHONDRIAL CARRIER"/>
    <property type="match status" value="1"/>
</dbReference>
<dbReference type="SUPFAM" id="SSF103506">
    <property type="entry name" value="Mitochondrial carrier"/>
    <property type="match status" value="1"/>
</dbReference>
<dbReference type="GO" id="GO:0031966">
    <property type="term" value="C:mitochondrial membrane"/>
    <property type="evidence" value="ECO:0007669"/>
    <property type="project" value="UniProtKB-SubCell"/>
</dbReference>
<dbReference type="GO" id="GO:1990575">
    <property type="term" value="P:mitochondrial L-ornithine transmembrane transport"/>
    <property type="evidence" value="ECO:0007669"/>
    <property type="project" value="TreeGrafter"/>
</dbReference>
<gene>
    <name evidence="11" type="ORF">DMC30DRAFT_101739</name>
</gene>
<accession>A0A5C5G4M0</accession>
<evidence type="ECO:0000256" key="1">
    <source>
        <dbReference type="ARBA" id="ARBA00004225"/>
    </source>
</evidence>
<evidence type="ECO:0008006" key="13">
    <source>
        <dbReference type="Google" id="ProtNLM"/>
    </source>
</evidence>
<dbReference type="OrthoDB" id="3364892at2759"/>
<feature type="compositionally biased region" description="Pro residues" evidence="9">
    <location>
        <begin position="570"/>
        <end position="580"/>
    </location>
</feature>
<evidence type="ECO:0000256" key="6">
    <source>
        <dbReference type="ARBA" id="ARBA00022989"/>
    </source>
</evidence>
<comment type="caution">
    <text evidence="11">The sequence shown here is derived from an EMBL/GenBank/DDBJ whole genome shotgun (WGS) entry which is preliminary data.</text>
</comment>
<feature type="transmembrane region" description="Helical" evidence="10">
    <location>
        <begin position="152"/>
        <end position="172"/>
    </location>
</feature>